<dbReference type="KEGG" id="lhf:JCM16775_1752"/>
<dbReference type="AlphaFoldDB" id="A0A510JKZ2"/>
<dbReference type="EMBL" id="AP019823">
    <property type="protein sequence ID" value="BBM39041.1"/>
    <property type="molecule type" value="Genomic_DNA"/>
</dbReference>
<name>A0A510JKZ2_9FUSO</name>
<evidence type="ECO:0000313" key="1">
    <source>
        <dbReference type="EMBL" id="BBM39041.1"/>
    </source>
</evidence>
<sequence>MFKKLKKKMVVDGVEVEMEFYHAFFKGNRLDKLSIPFSDLGKTFKNHPNSANSKLKKLLKNTTDKNSIYYKLKERISFPTKSNFKLDGVMYTWNHNALRDCLEPVVETVHKTGHMGGNSLGKIYNKIFGR</sequence>
<keyword evidence="2" id="KW-1185">Reference proteome</keyword>
<accession>A0A510JKZ2</accession>
<reference evidence="1 2" key="1">
    <citation type="submission" date="2019-07" db="EMBL/GenBank/DDBJ databases">
        <title>Complete Genome Sequence of Leptotrichia hofstadii Strain JCM16775.</title>
        <authorList>
            <person name="Watanabe S."/>
            <person name="Cui L."/>
        </authorList>
    </citation>
    <scope>NUCLEOTIDE SEQUENCE [LARGE SCALE GENOMIC DNA]</scope>
    <source>
        <strain evidence="1 2">JCM16775</strain>
    </source>
</reference>
<protein>
    <submittedName>
        <fullName evidence="1">Uncharacterized protein</fullName>
    </submittedName>
</protein>
<gene>
    <name evidence="1" type="ORF">JCM16775_1752</name>
</gene>
<evidence type="ECO:0000313" key="2">
    <source>
        <dbReference type="Proteomes" id="UP000321892"/>
    </source>
</evidence>
<dbReference type="Proteomes" id="UP000321892">
    <property type="component" value="Chromosome"/>
</dbReference>
<organism evidence="1 2">
    <name type="scientific">Leptotrichia hofstadii</name>
    <dbReference type="NCBI Taxonomy" id="157688"/>
    <lineage>
        <taxon>Bacteria</taxon>
        <taxon>Fusobacteriati</taxon>
        <taxon>Fusobacteriota</taxon>
        <taxon>Fusobacteriia</taxon>
        <taxon>Fusobacteriales</taxon>
        <taxon>Leptotrichiaceae</taxon>
        <taxon>Leptotrichia</taxon>
    </lineage>
</organism>
<proteinExistence type="predicted"/>